<accession>A0ABW8Z843</accession>
<evidence type="ECO:0000313" key="3">
    <source>
        <dbReference type="EMBL" id="MFL9879236.1"/>
    </source>
</evidence>
<keyword evidence="1" id="KW-0732">Signal</keyword>
<gene>
    <name evidence="3" type="ORF">PQR63_12625</name>
</gene>
<protein>
    <submittedName>
        <fullName evidence="3">CNP1-like family protein</fullName>
    </submittedName>
</protein>
<organism evidence="3 4">
    <name type="scientific">Herbaspirillum rhizosphaerae</name>
    <dbReference type="NCBI Taxonomy" id="346179"/>
    <lineage>
        <taxon>Bacteria</taxon>
        <taxon>Pseudomonadati</taxon>
        <taxon>Pseudomonadota</taxon>
        <taxon>Betaproteobacteria</taxon>
        <taxon>Burkholderiales</taxon>
        <taxon>Oxalobacteraceae</taxon>
        <taxon>Herbaspirillum</taxon>
    </lineage>
</organism>
<reference evidence="3 4" key="1">
    <citation type="journal article" date="2024" name="Chem. Sci.">
        <title>Discovery of megapolipeptins by genome mining of a Burkholderiales bacteria collection.</title>
        <authorList>
            <person name="Paulo B.S."/>
            <person name="Recchia M.J.J."/>
            <person name="Lee S."/>
            <person name="Fergusson C.H."/>
            <person name="Romanowski S.B."/>
            <person name="Hernandez A."/>
            <person name="Krull N."/>
            <person name="Liu D.Y."/>
            <person name="Cavanagh H."/>
            <person name="Bos A."/>
            <person name="Gray C.A."/>
            <person name="Murphy B.T."/>
            <person name="Linington R.G."/>
            <person name="Eustaquio A.S."/>
        </authorList>
    </citation>
    <scope>NUCLEOTIDE SEQUENCE [LARGE SCALE GENOMIC DNA]</scope>
    <source>
        <strain evidence="3 4">RL21-008-BIB-B</strain>
    </source>
</reference>
<evidence type="ECO:0000256" key="1">
    <source>
        <dbReference type="SAM" id="SignalP"/>
    </source>
</evidence>
<feature type="domain" description="CNP1-like uncharacterised" evidence="2">
    <location>
        <begin position="44"/>
        <end position="178"/>
    </location>
</feature>
<dbReference type="InterPro" id="IPR014861">
    <property type="entry name" value="CNP1-like_dom"/>
</dbReference>
<keyword evidence="4" id="KW-1185">Reference proteome</keyword>
<evidence type="ECO:0000313" key="4">
    <source>
        <dbReference type="Proteomes" id="UP001629214"/>
    </source>
</evidence>
<comment type="caution">
    <text evidence="3">The sequence shown here is derived from an EMBL/GenBank/DDBJ whole genome shotgun (WGS) entry which is preliminary data.</text>
</comment>
<feature type="signal peptide" evidence="1">
    <location>
        <begin position="1"/>
        <end position="32"/>
    </location>
</feature>
<evidence type="ECO:0000259" key="2">
    <source>
        <dbReference type="Pfam" id="PF08750"/>
    </source>
</evidence>
<name>A0ABW8Z843_9BURK</name>
<feature type="chain" id="PRO_5047464480" evidence="1">
    <location>
        <begin position="33"/>
        <end position="191"/>
    </location>
</feature>
<dbReference type="EMBL" id="JAQQFR010000007">
    <property type="protein sequence ID" value="MFL9879236.1"/>
    <property type="molecule type" value="Genomic_DNA"/>
</dbReference>
<dbReference type="Pfam" id="PF08750">
    <property type="entry name" value="CNP1"/>
    <property type="match status" value="1"/>
</dbReference>
<proteinExistence type="predicted"/>
<dbReference type="RefSeq" id="WP_408168238.1">
    <property type="nucleotide sequence ID" value="NZ_JAQQFR010000007.1"/>
</dbReference>
<sequence length="191" mass="21645">MPQRFWTTQAARRLARALTAGLLLCSASLSFAQQLGTFDEEFDDEEKPWQEIAVQLPPNPVQENLAEFYVGPTTLSKSYVDLKSFSIGSDNVIRYTMVTKSDGGATNIIYAGIRCETYEVKWYAFGHADGKWSRSRQDKWTRIKDAGANHQDAALYKGYLCQNGMLAGNQKAIYERLRDNRMLDPARESSR</sequence>
<dbReference type="Proteomes" id="UP001629214">
    <property type="component" value="Unassembled WGS sequence"/>
</dbReference>